<proteinExistence type="predicted"/>
<evidence type="ECO:0000313" key="1">
    <source>
        <dbReference type="EMBL" id="MVO87927.1"/>
    </source>
</evidence>
<sequence length="110" mass="12219">MSRAAHLLNTRVQVWRHVTVDDEGGGQDTTWVVQSTQRARLSQPSARERQTADQAEADLTHIVYLLPGADVRRGDELRRTAGPALEVTAVFEPSEPGTYLRADCAARQHQ</sequence>
<gene>
    <name evidence="1" type="ORF">GPA10_25005</name>
</gene>
<dbReference type="EMBL" id="WPNZ01000014">
    <property type="protein sequence ID" value="MVO87927.1"/>
    <property type="molecule type" value="Genomic_DNA"/>
</dbReference>
<dbReference type="Gene3D" id="2.40.10.270">
    <property type="entry name" value="Bacteriophage SPP1 head-tail adaptor protein"/>
    <property type="match status" value="1"/>
</dbReference>
<dbReference type="RefSeq" id="WP_343041298.1">
    <property type="nucleotide sequence ID" value="NZ_WPNZ01000014.1"/>
</dbReference>
<evidence type="ECO:0000313" key="2">
    <source>
        <dbReference type="Proteomes" id="UP000483802"/>
    </source>
</evidence>
<protein>
    <submittedName>
        <fullName evidence="1">Head-tail adaptor protein</fullName>
    </submittedName>
</protein>
<reference evidence="1 2" key="1">
    <citation type="submission" date="2019-11" db="EMBL/GenBank/DDBJ databases">
        <title>Streptomyces typhae sp. nov., a novel endophytic actinomycete isolated from the root of cattail pollen (Typha angustifolia L.).</title>
        <authorList>
            <person name="Peng C."/>
        </authorList>
    </citation>
    <scope>NUCLEOTIDE SEQUENCE [LARGE SCALE GENOMIC DNA]</scope>
    <source>
        <strain evidence="2">p1417</strain>
    </source>
</reference>
<organism evidence="1 2">
    <name type="scientific">Streptomyces typhae</name>
    <dbReference type="NCBI Taxonomy" id="2681492"/>
    <lineage>
        <taxon>Bacteria</taxon>
        <taxon>Bacillati</taxon>
        <taxon>Actinomycetota</taxon>
        <taxon>Actinomycetes</taxon>
        <taxon>Kitasatosporales</taxon>
        <taxon>Streptomycetaceae</taxon>
        <taxon>Streptomyces</taxon>
    </lineage>
</organism>
<dbReference type="Proteomes" id="UP000483802">
    <property type="component" value="Unassembled WGS sequence"/>
</dbReference>
<comment type="caution">
    <text evidence="1">The sequence shown here is derived from an EMBL/GenBank/DDBJ whole genome shotgun (WGS) entry which is preliminary data.</text>
</comment>
<accession>A0A6L6X2L8</accession>
<dbReference type="Pfam" id="PF05521">
    <property type="entry name" value="Phage_HCP"/>
    <property type="match status" value="1"/>
</dbReference>
<keyword evidence="2" id="KW-1185">Reference proteome</keyword>
<dbReference type="AlphaFoldDB" id="A0A6L6X2L8"/>
<name>A0A6L6X2L8_9ACTN</name>
<dbReference type="InterPro" id="IPR008767">
    <property type="entry name" value="Phage_SPP1_head-tail_adaptor"/>
</dbReference>
<dbReference type="InterPro" id="IPR038666">
    <property type="entry name" value="SSP1_head-tail_sf"/>
</dbReference>